<dbReference type="InterPro" id="IPR029410">
    <property type="entry name" value="CAP_assoc"/>
</dbReference>
<reference evidence="4" key="1">
    <citation type="submission" date="2024-07" db="EMBL/GenBank/DDBJ databases">
        <title>Identification and characteristics of an arsenic-resistant bacterial isolate, which belongs to a novel species.</title>
        <authorList>
            <person name="Juszczyk A."/>
            <person name="Kowalczyk A."/>
            <person name="Was K."/>
            <person name="Kosowicz W."/>
            <person name="Budzyn A."/>
            <person name="Latowski D."/>
        </authorList>
    </citation>
    <scope>NUCLEOTIDE SEQUENCE</scope>
    <source>
        <strain evidence="4">As8PL</strain>
    </source>
</reference>
<dbReference type="AlphaFoldDB" id="A0AB39BS08"/>
<gene>
    <name evidence="4" type="ORF">AB3N04_17895</name>
</gene>
<dbReference type="Pfam" id="PF14504">
    <property type="entry name" value="CAP_assoc_N"/>
    <property type="match status" value="1"/>
</dbReference>
<dbReference type="Pfam" id="PF00188">
    <property type="entry name" value="CAP"/>
    <property type="match status" value="1"/>
</dbReference>
<evidence type="ECO:0000259" key="3">
    <source>
        <dbReference type="Pfam" id="PF14504"/>
    </source>
</evidence>
<dbReference type="InterPro" id="IPR014044">
    <property type="entry name" value="CAP_dom"/>
</dbReference>
<evidence type="ECO:0000313" key="4">
    <source>
        <dbReference type="EMBL" id="XDI36529.1"/>
    </source>
</evidence>
<feature type="domain" description="CAP-associated" evidence="3">
    <location>
        <begin position="92"/>
        <end position="230"/>
    </location>
</feature>
<evidence type="ECO:0000259" key="2">
    <source>
        <dbReference type="Pfam" id="PF00188"/>
    </source>
</evidence>
<name>A0AB39BS08_9BACI</name>
<dbReference type="EMBL" id="CP162551">
    <property type="protein sequence ID" value="XDI36529.1"/>
    <property type="molecule type" value="Genomic_DNA"/>
</dbReference>
<feature type="domain" description="SCP" evidence="2">
    <location>
        <begin position="264"/>
        <end position="371"/>
    </location>
</feature>
<dbReference type="PANTHER" id="PTHR31157:SF26">
    <property type="entry name" value="SCP-LIKE EXTRACELLULAR PROTEIN"/>
    <property type="match status" value="1"/>
</dbReference>
<proteinExistence type="predicted"/>
<feature type="region of interest" description="Disordered" evidence="1">
    <location>
        <begin position="57"/>
        <end position="87"/>
    </location>
</feature>
<organism evidence="4">
    <name type="scientific">Alkalihalophilus sp. As8PL</name>
    <dbReference type="NCBI Taxonomy" id="3237103"/>
    <lineage>
        <taxon>Bacteria</taxon>
        <taxon>Bacillati</taxon>
        <taxon>Bacillota</taxon>
        <taxon>Bacilli</taxon>
        <taxon>Bacillales</taxon>
        <taxon>Bacillaceae</taxon>
        <taxon>Alkalihalophilus</taxon>
    </lineage>
</organism>
<evidence type="ECO:0000256" key="1">
    <source>
        <dbReference type="SAM" id="MobiDB-lite"/>
    </source>
</evidence>
<dbReference type="PANTHER" id="PTHR31157">
    <property type="entry name" value="SCP DOMAIN-CONTAINING PROTEIN"/>
    <property type="match status" value="1"/>
</dbReference>
<dbReference type="RefSeq" id="WP_368503962.1">
    <property type="nucleotide sequence ID" value="NZ_CP162551.1"/>
</dbReference>
<protein>
    <submittedName>
        <fullName evidence="4">CAP domain-containing protein</fullName>
    </submittedName>
</protein>
<dbReference type="CDD" id="cd05379">
    <property type="entry name" value="CAP_bacterial"/>
    <property type="match status" value="1"/>
</dbReference>
<sequence>MLKKLLIAMVIALFICVALFEFIFQDRVQNWFSDEEDQIVFNEIDITELAEELILSPEEETDESVEEEQEEVDEPGDAEEETIEPSLDDPLIGMQITDLVQEYGEPTRKNPSPFGYEWWAYEDSQYYTLIGVEDDEVVTTFLTWASLDNRETILGESYEALNEQYDFSRQVELQIDSNQYQFQLTEQDVRMRPLVKVDDVWMQLYFDVHTNELSSIRYLTDELLVKQRPYSISYRGSLLEVEEYTEEEWREIEEGQERQIFFFTNVLRDRHELEPLEWSEEVSEVAYLHSLDMESSQYFSHTSPNYGELSDRFDRGEVQYRLAGENIAAKYVDGLAATEGWLNSEGHRVNVLHTEFSELGVGVYRDFYTQNFMTPFGF</sequence>
<dbReference type="InterPro" id="IPR035940">
    <property type="entry name" value="CAP_sf"/>
</dbReference>
<dbReference type="Gene3D" id="3.40.33.10">
    <property type="entry name" value="CAP"/>
    <property type="match status" value="1"/>
</dbReference>
<dbReference type="SUPFAM" id="SSF55797">
    <property type="entry name" value="PR-1-like"/>
    <property type="match status" value="1"/>
</dbReference>
<accession>A0AB39BS08</accession>